<dbReference type="GO" id="GO:0004339">
    <property type="term" value="F:glucan 1,4-alpha-glucosidase activity"/>
    <property type="evidence" value="ECO:0007669"/>
    <property type="project" value="UniProtKB-EC"/>
</dbReference>
<name>A0AAE0U166_9PEZI</name>
<dbReference type="SUPFAM" id="SSF49452">
    <property type="entry name" value="Starch-binding domain-like"/>
    <property type="match status" value="1"/>
</dbReference>
<dbReference type="InterPro" id="IPR013783">
    <property type="entry name" value="Ig-like_fold"/>
</dbReference>
<evidence type="ECO:0000256" key="4">
    <source>
        <dbReference type="ARBA" id="ARBA00022801"/>
    </source>
</evidence>
<keyword evidence="5" id="KW-0325">Glycoprotein</keyword>
<evidence type="ECO:0000256" key="7">
    <source>
        <dbReference type="ARBA" id="ARBA00023295"/>
    </source>
</evidence>
<dbReference type="InterPro" id="IPR000165">
    <property type="entry name" value="Glucoamylase"/>
</dbReference>
<dbReference type="InterPro" id="IPR012341">
    <property type="entry name" value="6hp_glycosidase-like_sf"/>
</dbReference>
<evidence type="ECO:0000256" key="11">
    <source>
        <dbReference type="PIRSR" id="PIRSR001031-2"/>
    </source>
</evidence>
<dbReference type="Proteomes" id="UP001285441">
    <property type="component" value="Unassembled WGS sequence"/>
</dbReference>
<dbReference type="Pfam" id="PF00723">
    <property type="entry name" value="Glyco_hydro_15"/>
    <property type="match status" value="1"/>
</dbReference>
<reference evidence="15" key="2">
    <citation type="submission" date="2023-06" db="EMBL/GenBank/DDBJ databases">
        <authorList>
            <consortium name="Lawrence Berkeley National Laboratory"/>
            <person name="Haridas S."/>
            <person name="Hensen N."/>
            <person name="Bonometti L."/>
            <person name="Westerberg I."/>
            <person name="Brannstrom I.O."/>
            <person name="Guillou S."/>
            <person name="Cros-Aarteil S."/>
            <person name="Calhoun S."/>
            <person name="Kuo A."/>
            <person name="Mondo S."/>
            <person name="Pangilinan J."/>
            <person name="Riley R."/>
            <person name="LaButti K."/>
            <person name="Andreopoulos B."/>
            <person name="Lipzen A."/>
            <person name="Chen C."/>
            <person name="Yanf M."/>
            <person name="Daum C."/>
            <person name="Ng V."/>
            <person name="Clum A."/>
            <person name="Steindorff A."/>
            <person name="Ohm R."/>
            <person name="Martin F."/>
            <person name="Silar P."/>
            <person name="Natvig D."/>
            <person name="Lalanne C."/>
            <person name="Gautier V."/>
            <person name="Ament-velasquez S.L."/>
            <person name="Kruys A."/>
            <person name="Hutchinson M.I."/>
            <person name="Powell A.J."/>
            <person name="Barry K."/>
            <person name="Miller A.N."/>
            <person name="Grigoriev I.V."/>
            <person name="Debuchy R."/>
            <person name="Gladieux P."/>
            <person name="Thoren M.H."/>
            <person name="Johannesson H."/>
        </authorList>
    </citation>
    <scope>NUCLEOTIDE SEQUENCE</scope>
    <source>
        <strain evidence="15">CBS 232.78</strain>
    </source>
</reference>
<feature type="compositionally biased region" description="Low complexity" evidence="12">
    <location>
        <begin position="623"/>
        <end position="633"/>
    </location>
</feature>
<dbReference type="InterPro" id="IPR013784">
    <property type="entry name" value="Carb-bd-like_fold"/>
</dbReference>
<keyword evidence="6 9" id="KW-0119">Carbohydrate metabolism</keyword>
<sequence>MHALSSILLVGAYAVQTVLGRVDTVARREAEILKRDVDSLIATETPIAWRNLLCNIGSSGCAASGAASGAVVASPSKSDPDYWYTWTRDSALVLKGIVDSFVNTYDANLQTQIHNYVISQAKLQSVSNPSGSFSNGAGLGEPKFLVNLQQFTGEWGRPQRDGPPLRAIALIGYARWLVDNGYASTAQTVVWPVIKNDLTYTAQYWNNTGFDLWEEVQGSSFFTIASSHRALVEGAALATKLGTSCASCTAVAPQVLCFLQKFWSNSGYVVSNINGGNWRSGKDVNSIITSIHNFDATVGCDVNTFQPCSDKALLNHKAVTDSFRSIYGVNSGIAQGVAVAVGRYSEDTYYNGNPWYLATLAAAEQLYDSLIVWKKAGSITVTSTSLPFFKDLVSSVTAGTYSSSTATYTSIINAVQTYADGYMNIAGSRAHSNGSMPEQFLRSGGAPVGARDLTWSYSAFLTAAARRAGVIPPSWNAASGNTVPGTCSGAAVAGSYTSATVTTFPTSLTANPSYTVTATGTVPSPTGGCASEVLVTFKELATTTFGQTIKIIGSIPALGSWNTANAVALSAAGYTSSNPLWTIGVLLPAGTAVQYKFINVGADGSVKWESDPNRSFTVPSDCSTTSTQSSSWR</sequence>
<dbReference type="InterPro" id="IPR046966">
    <property type="entry name" value="Glucoamylase_active_site"/>
</dbReference>
<dbReference type="AlphaFoldDB" id="A0AAE0U166"/>
<dbReference type="InterPro" id="IPR008291">
    <property type="entry name" value="Glucoamylase_SBD"/>
</dbReference>
<evidence type="ECO:0000256" key="12">
    <source>
        <dbReference type="SAM" id="MobiDB-lite"/>
    </source>
</evidence>
<dbReference type="FunFam" id="1.50.10.10:FF:000018">
    <property type="entry name" value="Glucoamylase"/>
    <property type="match status" value="1"/>
</dbReference>
<keyword evidence="4 9" id="KW-0378">Hydrolase</keyword>
<keyword evidence="16" id="KW-1185">Reference proteome</keyword>
<dbReference type="EC" id="3.2.1.3" evidence="9"/>
<keyword evidence="8 9" id="KW-0624">Polysaccharide degradation</keyword>
<feature type="binding site" evidence="11">
    <location>
        <position position="155"/>
    </location>
    <ligand>
        <name>substrate</name>
    </ligand>
</feature>
<dbReference type="PANTHER" id="PTHR31616:SF12">
    <property type="entry name" value="GLUCOAMYLASE"/>
    <property type="match status" value="1"/>
</dbReference>
<dbReference type="InterPro" id="IPR011613">
    <property type="entry name" value="GH15-like"/>
</dbReference>
<dbReference type="GO" id="GO:0000272">
    <property type="term" value="P:polysaccharide catabolic process"/>
    <property type="evidence" value="ECO:0007669"/>
    <property type="project" value="UniProtKB-KW"/>
</dbReference>
<proteinExistence type="inferred from homology"/>
<keyword evidence="7 9" id="KW-0326">Glycosidase</keyword>
<gene>
    <name evidence="15" type="ORF">B0H63DRAFT_393314</name>
</gene>
<comment type="catalytic activity">
    <reaction evidence="1 9">
        <text>Hydrolysis of terminal (1-&gt;4)-linked alpha-D-glucose residues successively from non-reducing ends of the chains with release of beta-D-glucose.</text>
        <dbReference type="EC" id="3.2.1.3"/>
    </reaction>
</comment>
<dbReference type="SMART" id="SM01065">
    <property type="entry name" value="CBM_2"/>
    <property type="match status" value="1"/>
</dbReference>
<feature type="active site" description="Proton acceptor" evidence="10">
    <location>
        <position position="211"/>
    </location>
</feature>
<evidence type="ECO:0000256" key="13">
    <source>
        <dbReference type="SAM" id="SignalP"/>
    </source>
</evidence>
<accession>A0AAE0U166</accession>
<dbReference type="PROSITE" id="PS51166">
    <property type="entry name" value="CBM20"/>
    <property type="match status" value="1"/>
</dbReference>
<dbReference type="InterPro" id="IPR008928">
    <property type="entry name" value="6-hairpin_glycosidase_sf"/>
</dbReference>
<dbReference type="CDD" id="cd05811">
    <property type="entry name" value="CBM20_glucoamylase"/>
    <property type="match status" value="1"/>
</dbReference>
<dbReference type="GO" id="GO:2001070">
    <property type="term" value="F:starch binding"/>
    <property type="evidence" value="ECO:0007669"/>
    <property type="project" value="InterPro"/>
</dbReference>
<feature type="domain" description="CBM20" evidence="14">
    <location>
        <begin position="527"/>
        <end position="633"/>
    </location>
</feature>
<evidence type="ECO:0000259" key="14">
    <source>
        <dbReference type="PROSITE" id="PS51166"/>
    </source>
</evidence>
<dbReference type="EMBL" id="JAULSW010000003">
    <property type="protein sequence ID" value="KAK3387233.1"/>
    <property type="molecule type" value="Genomic_DNA"/>
</dbReference>
<dbReference type="Gene3D" id="1.50.10.10">
    <property type="match status" value="1"/>
</dbReference>
<evidence type="ECO:0000313" key="15">
    <source>
        <dbReference type="EMBL" id="KAK3387233.1"/>
    </source>
</evidence>
<dbReference type="GO" id="GO:0000324">
    <property type="term" value="C:fungal-type vacuole"/>
    <property type="evidence" value="ECO:0007669"/>
    <property type="project" value="TreeGrafter"/>
</dbReference>
<feature type="chain" id="PRO_5042121747" description="Glucoamylase" evidence="13">
    <location>
        <begin position="21"/>
        <end position="633"/>
    </location>
</feature>
<evidence type="ECO:0000256" key="1">
    <source>
        <dbReference type="ARBA" id="ARBA00001863"/>
    </source>
</evidence>
<feature type="signal peptide" evidence="13">
    <location>
        <begin position="1"/>
        <end position="20"/>
    </location>
</feature>
<evidence type="ECO:0000256" key="9">
    <source>
        <dbReference type="PIRNR" id="PIRNR001031"/>
    </source>
</evidence>
<evidence type="ECO:0000256" key="5">
    <source>
        <dbReference type="ARBA" id="ARBA00023180"/>
    </source>
</evidence>
<dbReference type="Gene3D" id="2.60.40.10">
    <property type="entry name" value="Immunoglobulins"/>
    <property type="match status" value="1"/>
</dbReference>
<dbReference type="PIRSF" id="PIRSF001031">
    <property type="entry name" value="Glu-a-glcsd_SBD"/>
    <property type="match status" value="1"/>
</dbReference>
<dbReference type="PROSITE" id="PS00820">
    <property type="entry name" value="GLUCOAMYLASE"/>
    <property type="match status" value="1"/>
</dbReference>
<dbReference type="PANTHER" id="PTHR31616">
    <property type="entry name" value="TREHALASE"/>
    <property type="match status" value="1"/>
</dbReference>
<feature type="region of interest" description="Disordered" evidence="12">
    <location>
        <begin position="609"/>
        <end position="633"/>
    </location>
</feature>
<protein>
    <recommendedName>
        <fullName evidence="9">Glucoamylase</fullName>
        <ecNumber evidence="9">3.2.1.3</ecNumber>
    </recommendedName>
    <alternativeName>
        <fullName evidence="9">1,4-alpha-D-glucan glucohydrolase</fullName>
    </alternativeName>
    <alternativeName>
        <fullName evidence="9">Glucan 1,4-alpha-glucosidase</fullName>
    </alternativeName>
</protein>
<evidence type="ECO:0000256" key="2">
    <source>
        <dbReference type="ARBA" id="ARBA00006188"/>
    </source>
</evidence>
<dbReference type="PRINTS" id="PR00736">
    <property type="entry name" value="GLHYDRLASE15"/>
</dbReference>
<evidence type="ECO:0000256" key="10">
    <source>
        <dbReference type="PIRSR" id="PIRSR001031-1"/>
    </source>
</evidence>
<evidence type="ECO:0000256" key="8">
    <source>
        <dbReference type="ARBA" id="ARBA00023326"/>
    </source>
</evidence>
<evidence type="ECO:0000256" key="3">
    <source>
        <dbReference type="ARBA" id="ARBA00022729"/>
    </source>
</evidence>
<comment type="caution">
    <text evidence="15">The sequence shown here is derived from an EMBL/GenBank/DDBJ whole genome shotgun (WGS) entry which is preliminary data.</text>
</comment>
<dbReference type="SUPFAM" id="SSF48208">
    <property type="entry name" value="Six-hairpin glycosidases"/>
    <property type="match status" value="1"/>
</dbReference>
<dbReference type="InterPro" id="IPR034836">
    <property type="entry name" value="CBM20_glucoamylase"/>
</dbReference>
<evidence type="ECO:0000313" key="16">
    <source>
        <dbReference type="Proteomes" id="UP001285441"/>
    </source>
</evidence>
<feature type="compositionally biased region" description="Polar residues" evidence="12">
    <location>
        <begin position="613"/>
        <end position="622"/>
    </location>
</feature>
<evidence type="ECO:0000256" key="6">
    <source>
        <dbReference type="ARBA" id="ARBA00023277"/>
    </source>
</evidence>
<dbReference type="Pfam" id="PF00686">
    <property type="entry name" value="CBM_20"/>
    <property type="match status" value="1"/>
</dbReference>
<feature type="active site" description="Proton donor" evidence="10">
    <location>
        <position position="214"/>
    </location>
</feature>
<organism evidence="15 16">
    <name type="scientific">Podospora didyma</name>
    <dbReference type="NCBI Taxonomy" id="330526"/>
    <lineage>
        <taxon>Eukaryota</taxon>
        <taxon>Fungi</taxon>
        <taxon>Dikarya</taxon>
        <taxon>Ascomycota</taxon>
        <taxon>Pezizomycotina</taxon>
        <taxon>Sordariomycetes</taxon>
        <taxon>Sordariomycetidae</taxon>
        <taxon>Sordariales</taxon>
        <taxon>Podosporaceae</taxon>
        <taxon>Podospora</taxon>
    </lineage>
</organism>
<comment type="similarity">
    <text evidence="2 9">Belongs to the glycosyl hydrolase 15 family.</text>
</comment>
<keyword evidence="3 13" id="KW-0732">Signal</keyword>
<dbReference type="InterPro" id="IPR002044">
    <property type="entry name" value="CBM20"/>
</dbReference>
<reference evidence="15" key="1">
    <citation type="journal article" date="2023" name="Mol. Phylogenet. Evol.">
        <title>Genome-scale phylogeny and comparative genomics of the fungal order Sordariales.</title>
        <authorList>
            <person name="Hensen N."/>
            <person name="Bonometti L."/>
            <person name="Westerberg I."/>
            <person name="Brannstrom I.O."/>
            <person name="Guillou S."/>
            <person name="Cros-Aarteil S."/>
            <person name="Calhoun S."/>
            <person name="Haridas S."/>
            <person name="Kuo A."/>
            <person name="Mondo S."/>
            <person name="Pangilinan J."/>
            <person name="Riley R."/>
            <person name="LaButti K."/>
            <person name="Andreopoulos B."/>
            <person name="Lipzen A."/>
            <person name="Chen C."/>
            <person name="Yan M."/>
            <person name="Daum C."/>
            <person name="Ng V."/>
            <person name="Clum A."/>
            <person name="Steindorff A."/>
            <person name="Ohm R.A."/>
            <person name="Martin F."/>
            <person name="Silar P."/>
            <person name="Natvig D.O."/>
            <person name="Lalanne C."/>
            <person name="Gautier V."/>
            <person name="Ament-Velasquez S.L."/>
            <person name="Kruys A."/>
            <person name="Hutchinson M.I."/>
            <person name="Powell A.J."/>
            <person name="Barry K."/>
            <person name="Miller A.N."/>
            <person name="Grigoriev I.V."/>
            <person name="Debuchy R."/>
            <person name="Gladieux P."/>
            <person name="Hiltunen Thoren M."/>
            <person name="Johannesson H."/>
        </authorList>
    </citation>
    <scope>NUCLEOTIDE SEQUENCE</scope>
    <source>
        <strain evidence="15">CBS 232.78</strain>
    </source>
</reference>
<dbReference type="FunFam" id="2.60.40.10:FF:000552">
    <property type="entry name" value="Related to glucoamylase"/>
    <property type="match status" value="1"/>
</dbReference>